<dbReference type="AlphaFoldDB" id="A0A561SLM8"/>
<dbReference type="RefSeq" id="WP_147254886.1">
    <property type="nucleotide sequence ID" value="NZ_VIWU01000001.1"/>
</dbReference>
<dbReference type="Gene3D" id="3.40.50.1820">
    <property type="entry name" value="alpha/beta hydrolase"/>
    <property type="match status" value="1"/>
</dbReference>
<dbReference type="InterPro" id="IPR029058">
    <property type="entry name" value="AB_hydrolase_fold"/>
</dbReference>
<protein>
    <submittedName>
        <fullName evidence="2">Alpha-beta hydrolase superfamily lysophospholipase</fullName>
    </submittedName>
</protein>
<name>A0A561SLM8_9PSEU</name>
<evidence type="ECO:0000313" key="3">
    <source>
        <dbReference type="Proteomes" id="UP000321261"/>
    </source>
</evidence>
<dbReference type="InterPro" id="IPR022742">
    <property type="entry name" value="Hydrolase_4"/>
</dbReference>
<dbReference type="PANTHER" id="PTHR11614">
    <property type="entry name" value="PHOSPHOLIPASE-RELATED"/>
    <property type="match status" value="1"/>
</dbReference>
<dbReference type="EMBL" id="VIWU01000001">
    <property type="protein sequence ID" value="TWF75732.1"/>
    <property type="molecule type" value="Genomic_DNA"/>
</dbReference>
<comment type="caution">
    <text evidence="2">The sequence shown here is derived from an EMBL/GenBank/DDBJ whole genome shotgun (WGS) entry which is preliminary data.</text>
</comment>
<feature type="domain" description="Serine aminopeptidase S33" evidence="1">
    <location>
        <begin position="21"/>
        <end position="248"/>
    </location>
</feature>
<dbReference type="Pfam" id="PF12146">
    <property type="entry name" value="Hydrolase_4"/>
    <property type="match status" value="1"/>
</dbReference>
<sequence length="271" mass="29079">MSTFLGSRGRVFHDRWLPDGPARTTVVLIHGYGEHLGLYDALARRLAADGHAVHAFDVVGHGRSDGARAVIESWDHLVDDARHLAALAREQHPGTPLVVIGHSGGAVAATLLALRSAELADALVLSGAPVSPLEWVDAELALGRDETESGEPPEFLSTHPDYVHALLHDPLTWKGGFRREMLLALRATWPEIDAGLAAGRPDVPVLLVHGEADPIVPVADAHAVARRLPRATVRTFPGDLHDVLNEHDRDVVHDVVAAFLDTAVAPRAVAR</sequence>
<dbReference type="SUPFAM" id="SSF53474">
    <property type="entry name" value="alpha/beta-Hydrolases"/>
    <property type="match status" value="1"/>
</dbReference>
<dbReference type="Proteomes" id="UP000321261">
    <property type="component" value="Unassembled WGS sequence"/>
</dbReference>
<dbReference type="PRINTS" id="PR00111">
    <property type="entry name" value="ABHYDROLASE"/>
</dbReference>
<dbReference type="GO" id="GO:0016787">
    <property type="term" value="F:hydrolase activity"/>
    <property type="evidence" value="ECO:0007669"/>
    <property type="project" value="UniProtKB-KW"/>
</dbReference>
<proteinExistence type="predicted"/>
<dbReference type="OrthoDB" id="9806902at2"/>
<keyword evidence="3" id="KW-1185">Reference proteome</keyword>
<dbReference type="InterPro" id="IPR051044">
    <property type="entry name" value="MAG_DAG_Lipase"/>
</dbReference>
<keyword evidence="2" id="KW-0378">Hydrolase</keyword>
<dbReference type="InterPro" id="IPR000073">
    <property type="entry name" value="AB_hydrolase_1"/>
</dbReference>
<organism evidence="2 3">
    <name type="scientific">Pseudonocardia hierapolitana</name>
    <dbReference type="NCBI Taxonomy" id="1128676"/>
    <lineage>
        <taxon>Bacteria</taxon>
        <taxon>Bacillati</taxon>
        <taxon>Actinomycetota</taxon>
        <taxon>Actinomycetes</taxon>
        <taxon>Pseudonocardiales</taxon>
        <taxon>Pseudonocardiaceae</taxon>
        <taxon>Pseudonocardia</taxon>
    </lineage>
</organism>
<gene>
    <name evidence="2" type="ORF">FHX44_111617</name>
</gene>
<evidence type="ECO:0000313" key="2">
    <source>
        <dbReference type="EMBL" id="TWF75732.1"/>
    </source>
</evidence>
<reference evidence="2 3" key="1">
    <citation type="submission" date="2019-06" db="EMBL/GenBank/DDBJ databases">
        <title>Sequencing the genomes of 1000 actinobacteria strains.</title>
        <authorList>
            <person name="Klenk H.-P."/>
        </authorList>
    </citation>
    <scope>NUCLEOTIDE SEQUENCE [LARGE SCALE GENOMIC DNA]</scope>
    <source>
        <strain evidence="2 3">DSM 45671</strain>
    </source>
</reference>
<evidence type="ECO:0000259" key="1">
    <source>
        <dbReference type="Pfam" id="PF12146"/>
    </source>
</evidence>
<accession>A0A561SLM8</accession>